<reference evidence="3 4" key="1">
    <citation type="submission" date="2019-09" db="EMBL/GenBank/DDBJ databases">
        <title>Distinct polysaccharide growth profiles of human intestinal Prevotella copri isolates.</title>
        <authorList>
            <person name="Fehlner-Peach H."/>
            <person name="Magnabosco C."/>
            <person name="Raghavan V."/>
            <person name="Scher J.U."/>
            <person name="Tett A."/>
            <person name="Cox L.M."/>
            <person name="Gottsegen C."/>
            <person name="Watters A."/>
            <person name="Wiltshire- Gordon J.D."/>
            <person name="Segata N."/>
            <person name="Bonneau R."/>
            <person name="Littman D.R."/>
        </authorList>
    </citation>
    <scope>NUCLEOTIDE SEQUENCE [LARGE SCALE GENOMIC DNA]</scope>
    <source>
        <strain evidence="4">iAQ1173</strain>
    </source>
</reference>
<keyword evidence="3" id="KW-0675">Receptor</keyword>
<accession>A0A6A7WCS0</accession>
<dbReference type="Proteomes" id="UP000384372">
    <property type="component" value="Unassembled WGS sequence"/>
</dbReference>
<organism evidence="3 4">
    <name type="scientific">Segatella copri</name>
    <dbReference type="NCBI Taxonomy" id="165179"/>
    <lineage>
        <taxon>Bacteria</taxon>
        <taxon>Pseudomonadati</taxon>
        <taxon>Bacteroidota</taxon>
        <taxon>Bacteroidia</taxon>
        <taxon>Bacteroidales</taxon>
        <taxon>Prevotellaceae</taxon>
        <taxon>Segatella</taxon>
    </lineage>
</organism>
<feature type="compositionally biased region" description="Polar residues" evidence="1">
    <location>
        <begin position="179"/>
        <end position="188"/>
    </location>
</feature>
<evidence type="ECO:0000313" key="3">
    <source>
        <dbReference type="EMBL" id="MQP12284.1"/>
    </source>
</evidence>
<feature type="chain" id="PRO_5025418924" evidence="2">
    <location>
        <begin position="25"/>
        <end position="199"/>
    </location>
</feature>
<protein>
    <submittedName>
        <fullName evidence="3">Hepatitis A virus cellular receptor 1</fullName>
    </submittedName>
</protein>
<proteinExistence type="predicted"/>
<dbReference type="RefSeq" id="WP_158463918.1">
    <property type="nucleotide sequence ID" value="NZ_VZAD01000076.1"/>
</dbReference>
<feature type="signal peptide" evidence="2">
    <location>
        <begin position="1"/>
        <end position="24"/>
    </location>
</feature>
<feature type="region of interest" description="Disordered" evidence="1">
    <location>
        <begin position="169"/>
        <end position="199"/>
    </location>
</feature>
<sequence length="199" mass="23785">MKKITYYFSMIFMAVMMLSLTSCDEDAEIAYALNGTWRGNMQTQLDYEGRYYQSNMSEVTFNSGYDSGDGYWIDYYSNAPWDYVANRIYWKVSGTTIYITFRDTQEKAVIRNYHLDDNGYFCGDIDFNSTNRWISFEFYKVDTPDWDNYYWYDSDGWNNSWGNYGYAKTRSNNKEEQQESAQEQNDSTMLPKRFFPENK</sequence>
<dbReference type="OrthoDB" id="1079257at2"/>
<dbReference type="AlphaFoldDB" id="A0A6A7WCS0"/>
<evidence type="ECO:0000256" key="1">
    <source>
        <dbReference type="SAM" id="MobiDB-lite"/>
    </source>
</evidence>
<dbReference type="PROSITE" id="PS51257">
    <property type="entry name" value="PROKAR_LIPOPROTEIN"/>
    <property type="match status" value="1"/>
</dbReference>
<dbReference type="EMBL" id="VZAD01000076">
    <property type="protein sequence ID" value="MQP12284.1"/>
    <property type="molecule type" value="Genomic_DNA"/>
</dbReference>
<keyword evidence="4" id="KW-1185">Reference proteome</keyword>
<keyword evidence="2" id="KW-0732">Signal</keyword>
<evidence type="ECO:0000256" key="2">
    <source>
        <dbReference type="SAM" id="SignalP"/>
    </source>
</evidence>
<gene>
    <name evidence="3" type="ORF">F7D20_10030</name>
</gene>
<name>A0A6A7WCS0_9BACT</name>
<comment type="caution">
    <text evidence="3">The sequence shown here is derived from an EMBL/GenBank/DDBJ whole genome shotgun (WGS) entry which is preliminary data.</text>
</comment>
<evidence type="ECO:0000313" key="4">
    <source>
        <dbReference type="Proteomes" id="UP000384372"/>
    </source>
</evidence>